<evidence type="ECO:0000256" key="4">
    <source>
        <dbReference type="SAM" id="MobiDB-lite"/>
    </source>
</evidence>
<dbReference type="EMBL" id="BJOL01000005">
    <property type="protein sequence ID" value="GED56769.1"/>
    <property type="molecule type" value="Genomic_DNA"/>
</dbReference>
<dbReference type="PANTHER" id="PTHR44943">
    <property type="entry name" value="CELLULOSE SYNTHASE OPERON PROTEIN C"/>
    <property type="match status" value="1"/>
</dbReference>
<gene>
    <name evidence="7" type="ORF">AA984_10760</name>
    <name evidence="6" type="ORF">BFO01nite_09010</name>
</gene>
<dbReference type="Proteomes" id="UP000035218">
    <property type="component" value="Unassembled WGS sequence"/>
</dbReference>
<dbReference type="OrthoDB" id="2468977at2"/>
<proteinExistence type="predicted"/>
<accession>A0A837KNB0</accession>
<dbReference type="SMART" id="SM00028">
    <property type="entry name" value="TPR"/>
    <property type="match status" value="4"/>
</dbReference>
<dbReference type="InterPro" id="IPR051685">
    <property type="entry name" value="Ycf3/AcsC/BcsC/TPR_MFPF"/>
</dbReference>
<dbReference type="SUPFAM" id="SSF48452">
    <property type="entry name" value="TPR-like"/>
    <property type="match status" value="1"/>
</dbReference>
<evidence type="ECO:0008006" key="10">
    <source>
        <dbReference type="Google" id="ProtNLM"/>
    </source>
</evidence>
<protein>
    <recommendedName>
        <fullName evidence="10">Tetratricopeptide repeat protein</fullName>
    </recommendedName>
</protein>
<keyword evidence="5" id="KW-0732">Signal</keyword>
<feature type="signal peptide" evidence="5">
    <location>
        <begin position="1"/>
        <end position="23"/>
    </location>
</feature>
<dbReference type="GeneID" id="87585551"/>
<dbReference type="AlphaFoldDB" id="A0A837KNB0"/>
<evidence type="ECO:0000313" key="9">
    <source>
        <dbReference type="Proteomes" id="UP000319498"/>
    </source>
</evidence>
<evidence type="ECO:0000256" key="3">
    <source>
        <dbReference type="PROSITE-ProRule" id="PRU00339"/>
    </source>
</evidence>
<evidence type="ECO:0000256" key="5">
    <source>
        <dbReference type="SAM" id="SignalP"/>
    </source>
</evidence>
<dbReference type="RefSeq" id="WP_047069779.1">
    <property type="nucleotide sequence ID" value="NZ_BJOL01000005.1"/>
</dbReference>
<evidence type="ECO:0000313" key="8">
    <source>
        <dbReference type="Proteomes" id="UP000035218"/>
    </source>
</evidence>
<dbReference type="Pfam" id="PF13174">
    <property type="entry name" value="TPR_6"/>
    <property type="match status" value="1"/>
</dbReference>
<reference evidence="7 8" key="1">
    <citation type="submission" date="2015-05" db="EMBL/GenBank/DDBJ databases">
        <title>Genome sequencing project for genomic taxonomy and phylogenomics of Bacillus-like bacteria.</title>
        <authorList>
            <person name="Liu B."/>
            <person name="Wang J."/>
            <person name="Zhu Y."/>
            <person name="Liu G."/>
            <person name="Chen Q."/>
            <person name="Chen Z."/>
            <person name="Lan J."/>
            <person name="Che J."/>
            <person name="Ge C."/>
            <person name="Shi H."/>
            <person name="Pan Z."/>
            <person name="Liu X."/>
        </authorList>
    </citation>
    <scope>NUCLEOTIDE SEQUENCE [LARGE SCALE GENOMIC DNA]</scope>
    <source>
        <strain evidence="7 8">DSM 9885</strain>
    </source>
</reference>
<organism evidence="7 8">
    <name type="scientific">Brevibacillus formosus</name>
    <dbReference type="NCBI Taxonomy" id="54913"/>
    <lineage>
        <taxon>Bacteria</taxon>
        <taxon>Bacillati</taxon>
        <taxon>Bacillota</taxon>
        <taxon>Bacilli</taxon>
        <taxon>Bacillales</taxon>
        <taxon>Paenibacillaceae</taxon>
        <taxon>Brevibacillus</taxon>
    </lineage>
</organism>
<comment type="caution">
    <text evidence="7">The sequence shown here is derived from an EMBL/GenBank/DDBJ whole genome shotgun (WGS) entry which is preliminary data.</text>
</comment>
<reference evidence="6 9" key="2">
    <citation type="submission" date="2019-06" db="EMBL/GenBank/DDBJ databases">
        <title>Whole genome shotgun sequence of Brevibacillus formosus NBRC 15716.</title>
        <authorList>
            <person name="Hosoyama A."/>
            <person name="Uohara A."/>
            <person name="Ohji S."/>
            <person name="Ichikawa N."/>
        </authorList>
    </citation>
    <scope>NUCLEOTIDE SEQUENCE [LARGE SCALE GENOMIC DNA]</scope>
    <source>
        <strain evidence="6 9">NBRC 15716</strain>
    </source>
</reference>
<keyword evidence="9" id="KW-1185">Reference proteome</keyword>
<dbReference type="Pfam" id="PF13432">
    <property type="entry name" value="TPR_16"/>
    <property type="match status" value="1"/>
</dbReference>
<evidence type="ECO:0000256" key="2">
    <source>
        <dbReference type="ARBA" id="ARBA00022803"/>
    </source>
</evidence>
<feature type="compositionally biased region" description="Polar residues" evidence="4">
    <location>
        <begin position="34"/>
        <end position="49"/>
    </location>
</feature>
<name>A0A837KNB0_9BACL</name>
<dbReference type="Gene3D" id="1.25.40.10">
    <property type="entry name" value="Tetratricopeptide repeat domain"/>
    <property type="match status" value="2"/>
</dbReference>
<dbReference type="PROSITE" id="PS51257">
    <property type="entry name" value="PROKAR_LIPOPROTEIN"/>
    <property type="match status" value="1"/>
</dbReference>
<dbReference type="PROSITE" id="PS50005">
    <property type="entry name" value="TPR"/>
    <property type="match status" value="1"/>
</dbReference>
<dbReference type="Proteomes" id="UP000319498">
    <property type="component" value="Unassembled WGS sequence"/>
</dbReference>
<keyword evidence="2 3" id="KW-0802">TPR repeat</keyword>
<sequence length="239" mass="26722">MHIKRTIYSLLLVTSMIISSACSDNDKVAPDEGASNTAPSSQSGQKGTVSNEVAKKFEQGVSLYNQEKLDEALNVFQECIAEDPASGQYEYYIGNIMRKKKDLQNALINYQNAIKKSPDLIEAYNNSAAIQMATQNFDQALQTVNDGLSKQPDFKDLQFKKAQLLYVQQQFKDSIALLTPLAQDPAYFEANRFLGLSYNNLGDKAKALEHFNTYLKQAPEGVPFKETVKQMVAELEKNK</sequence>
<evidence type="ECO:0000313" key="7">
    <source>
        <dbReference type="EMBL" id="KLH98994.1"/>
    </source>
</evidence>
<evidence type="ECO:0000256" key="1">
    <source>
        <dbReference type="ARBA" id="ARBA00022737"/>
    </source>
</evidence>
<feature type="chain" id="PRO_5032682264" description="Tetratricopeptide repeat protein" evidence="5">
    <location>
        <begin position="24"/>
        <end position="239"/>
    </location>
</feature>
<dbReference type="EMBL" id="LDCN01000003">
    <property type="protein sequence ID" value="KLH98994.1"/>
    <property type="molecule type" value="Genomic_DNA"/>
</dbReference>
<keyword evidence="1" id="KW-0677">Repeat</keyword>
<feature type="region of interest" description="Disordered" evidence="4">
    <location>
        <begin position="28"/>
        <end position="49"/>
    </location>
</feature>
<feature type="repeat" description="TPR" evidence="3">
    <location>
        <begin position="188"/>
        <end position="221"/>
    </location>
</feature>
<evidence type="ECO:0000313" key="6">
    <source>
        <dbReference type="EMBL" id="GED56769.1"/>
    </source>
</evidence>
<dbReference type="Pfam" id="PF14559">
    <property type="entry name" value="TPR_19"/>
    <property type="match status" value="1"/>
</dbReference>
<dbReference type="PANTHER" id="PTHR44943:SF8">
    <property type="entry name" value="TPR REPEAT-CONTAINING PROTEIN MJ0263"/>
    <property type="match status" value="1"/>
</dbReference>
<dbReference type="InterPro" id="IPR011990">
    <property type="entry name" value="TPR-like_helical_dom_sf"/>
</dbReference>
<dbReference type="InterPro" id="IPR019734">
    <property type="entry name" value="TPR_rpt"/>
</dbReference>